<proteinExistence type="predicted"/>
<dbReference type="PANTHER" id="PTHR34228">
    <property type="entry name" value="PROTEIN CBG09474-RELATED"/>
    <property type="match status" value="1"/>
</dbReference>
<evidence type="ECO:0000313" key="1">
    <source>
        <dbReference type="EMBL" id="KAL3081498.1"/>
    </source>
</evidence>
<dbReference type="PANTHER" id="PTHR34228:SF4">
    <property type="entry name" value="VENOM PROTEIN"/>
    <property type="match status" value="1"/>
</dbReference>
<accession>A0ABD2J5B1</accession>
<dbReference type="InterPro" id="IPR053322">
    <property type="entry name" value="PLA2-like"/>
</dbReference>
<dbReference type="Proteomes" id="UP001620645">
    <property type="component" value="Unassembled WGS sequence"/>
</dbReference>
<sequence length="198" mass="21630">MFVIALQIGFAEGGFFSGVTDFFDNLGSSIEQKWGEFTKTVRDNGYKSLALLNSAFSLTIGSPINAIERLVVNPHAPGTEFACGPNTNSIYKFFAKLHIDTALGCASKRELFHDCCVTHDACYGICGKTQQNCDEVFCNCLRSGTSFFKCGPTAETFCLLVQEHGGEPFKAGQHHYPTANPGILAIFEVIRDTESFQS</sequence>
<organism evidence="1 2">
    <name type="scientific">Heterodera schachtii</name>
    <name type="common">Sugarbeet cyst nematode worm</name>
    <name type="synonym">Tylenchus schachtii</name>
    <dbReference type="NCBI Taxonomy" id="97005"/>
    <lineage>
        <taxon>Eukaryota</taxon>
        <taxon>Metazoa</taxon>
        <taxon>Ecdysozoa</taxon>
        <taxon>Nematoda</taxon>
        <taxon>Chromadorea</taxon>
        <taxon>Rhabditida</taxon>
        <taxon>Tylenchina</taxon>
        <taxon>Tylenchomorpha</taxon>
        <taxon>Tylenchoidea</taxon>
        <taxon>Heteroderidae</taxon>
        <taxon>Heteroderinae</taxon>
        <taxon>Heterodera</taxon>
    </lineage>
</organism>
<reference evidence="1 2" key="1">
    <citation type="submission" date="2024-10" db="EMBL/GenBank/DDBJ databases">
        <authorList>
            <person name="Kim D."/>
        </authorList>
    </citation>
    <scope>NUCLEOTIDE SEQUENCE [LARGE SCALE GENOMIC DNA]</scope>
    <source>
        <strain evidence="1">Taebaek</strain>
    </source>
</reference>
<protein>
    <recommendedName>
        <fullName evidence="3">Phospholipase A(2)</fullName>
    </recommendedName>
</protein>
<name>A0ABD2J5B1_HETSC</name>
<keyword evidence="2" id="KW-1185">Reference proteome</keyword>
<dbReference type="InterPro" id="IPR036444">
    <property type="entry name" value="PLipase_A2_dom_sf"/>
</dbReference>
<comment type="caution">
    <text evidence="1">The sequence shown here is derived from an EMBL/GenBank/DDBJ whole genome shotgun (WGS) entry which is preliminary data.</text>
</comment>
<dbReference type="EMBL" id="JBICCN010000272">
    <property type="protein sequence ID" value="KAL3081498.1"/>
    <property type="molecule type" value="Genomic_DNA"/>
</dbReference>
<dbReference type="AlphaFoldDB" id="A0ABD2J5B1"/>
<dbReference type="SUPFAM" id="SSF48619">
    <property type="entry name" value="Phospholipase A2, PLA2"/>
    <property type="match status" value="1"/>
</dbReference>
<evidence type="ECO:0008006" key="3">
    <source>
        <dbReference type="Google" id="ProtNLM"/>
    </source>
</evidence>
<evidence type="ECO:0000313" key="2">
    <source>
        <dbReference type="Proteomes" id="UP001620645"/>
    </source>
</evidence>
<gene>
    <name evidence="1" type="ORF">niasHS_012875</name>
</gene>